<organism evidence="1 2">
    <name type="scientific">Methylacidimicrobium tartarophylax</name>
    <dbReference type="NCBI Taxonomy" id="1041768"/>
    <lineage>
        <taxon>Bacteria</taxon>
        <taxon>Pseudomonadati</taxon>
        <taxon>Verrucomicrobiota</taxon>
        <taxon>Methylacidimicrobium</taxon>
    </lineage>
</organism>
<gene>
    <name evidence="1" type="ORF">MAMT_00027</name>
</gene>
<dbReference type="Pfam" id="PF11004">
    <property type="entry name" value="Kdo_hydroxy"/>
    <property type="match status" value="1"/>
</dbReference>
<sequence length="298" mass="33737">MAMNSIIELPGNSWTEAVASEVQDRAIESLEEGKVLYFPHLAFELLPGEDAFLQPKWSTGDAKNISFERETGQIWGVSGSDAEKTALSRMLRRYADSTREFLQNLLPTYASTLLQARTSFRPIEISGRASSYRKDDTRLHVDSFPSRPTGGKRILRVFCNINPEGKPRCWRIGEGFREYAQRFAGRVPQPIPGFRFVLSLVGATKGYRSLYDHYMLGLHDQGKLDMDYQRQSPQEAFAFPPGSTWMCFTDQALHAVDSGQHLLEQTFHLPRASLRHPERSPLTVLEDIVGRPLCASIR</sequence>
<dbReference type="AlphaFoldDB" id="A0A5E6M4T5"/>
<protein>
    <recommendedName>
        <fullName evidence="3">3-deoxy-D-manno-oct-2-ulosonic acid (Kdo) hydroxylase</fullName>
    </recommendedName>
</protein>
<reference evidence="1 2" key="1">
    <citation type="submission" date="2019-09" db="EMBL/GenBank/DDBJ databases">
        <authorList>
            <person name="Cremers G."/>
        </authorList>
    </citation>
    <scope>NUCLEOTIDE SEQUENCE [LARGE SCALE GENOMIC DNA]</scope>
    <source>
        <strain evidence="1">4A</strain>
    </source>
</reference>
<accession>A0A5E6M4T5</accession>
<dbReference type="EMBL" id="CABFVA020000001">
    <property type="protein sequence ID" value="VVM04332.1"/>
    <property type="molecule type" value="Genomic_DNA"/>
</dbReference>
<dbReference type="InterPro" id="IPR021266">
    <property type="entry name" value="Kdo_hydroxlase"/>
</dbReference>
<dbReference type="Proteomes" id="UP000334923">
    <property type="component" value="Unassembled WGS sequence"/>
</dbReference>
<proteinExistence type="predicted"/>
<evidence type="ECO:0000313" key="1">
    <source>
        <dbReference type="EMBL" id="VVM04332.1"/>
    </source>
</evidence>
<evidence type="ECO:0000313" key="2">
    <source>
        <dbReference type="Proteomes" id="UP000334923"/>
    </source>
</evidence>
<evidence type="ECO:0008006" key="3">
    <source>
        <dbReference type="Google" id="ProtNLM"/>
    </source>
</evidence>
<name>A0A5E6M4T5_9BACT</name>
<keyword evidence="2" id="KW-1185">Reference proteome</keyword>